<comment type="caution">
    <text evidence="1">The sequence shown here is derived from an EMBL/GenBank/DDBJ whole genome shotgun (WGS) entry which is preliminary data.</text>
</comment>
<keyword evidence="2" id="KW-1185">Reference proteome</keyword>
<evidence type="ECO:0000313" key="2">
    <source>
        <dbReference type="Proteomes" id="UP001143910"/>
    </source>
</evidence>
<organism evidence="1 2">
    <name type="scientific">Zarea fungicola</name>
    <dbReference type="NCBI Taxonomy" id="93591"/>
    <lineage>
        <taxon>Eukaryota</taxon>
        <taxon>Fungi</taxon>
        <taxon>Dikarya</taxon>
        <taxon>Ascomycota</taxon>
        <taxon>Pezizomycotina</taxon>
        <taxon>Sordariomycetes</taxon>
        <taxon>Hypocreomycetidae</taxon>
        <taxon>Hypocreales</taxon>
        <taxon>Cordycipitaceae</taxon>
        <taxon>Zarea</taxon>
    </lineage>
</organism>
<accession>A0ACC1NET4</accession>
<protein>
    <submittedName>
        <fullName evidence="1">Uncharacterized protein</fullName>
    </submittedName>
</protein>
<proteinExistence type="predicted"/>
<dbReference type="Proteomes" id="UP001143910">
    <property type="component" value="Unassembled WGS sequence"/>
</dbReference>
<sequence length="248" mass="27511">MEDRFDQIMQLSPRRFHVSDSPPFGYGIVFCGHTNGDDEDCITNQSSGIINCKPGIWRSATREVEQPETAQGLGCDMECYVYWVSDGSIDMTQSVQVWEAYEEKSRSEDESVDLDDILPEGVEWTRAGSYYDDGGVCTVLSTEYLTKAAARKIMTGSRTDNDEEEEVEYGYYLETITLNHMDGDTDNYGFTLGGLAFGQDSVGGPPYISVARQNGQAIAIKLHAGTGNEQWDEVDEDAERMNATGLAH</sequence>
<reference evidence="1" key="1">
    <citation type="submission" date="2022-08" db="EMBL/GenBank/DDBJ databases">
        <title>Genome Sequence of Lecanicillium fungicola.</title>
        <authorList>
            <person name="Buettner E."/>
        </authorList>
    </citation>
    <scope>NUCLEOTIDE SEQUENCE</scope>
    <source>
        <strain evidence="1">Babe33</strain>
    </source>
</reference>
<dbReference type="EMBL" id="JANJQO010000467">
    <property type="protein sequence ID" value="KAJ2977485.1"/>
    <property type="molecule type" value="Genomic_DNA"/>
</dbReference>
<gene>
    <name evidence="1" type="ORF">NQ176_g4343</name>
</gene>
<evidence type="ECO:0000313" key="1">
    <source>
        <dbReference type="EMBL" id="KAJ2977485.1"/>
    </source>
</evidence>
<name>A0ACC1NET4_9HYPO</name>